<gene>
    <name evidence="1" type="ORF">V6N11_051536</name>
</gene>
<dbReference type="InterPro" id="IPR000263">
    <property type="entry name" value="GV_A/BR1_coat"/>
</dbReference>
<evidence type="ECO:0000313" key="2">
    <source>
        <dbReference type="Proteomes" id="UP001396334"/>
    </source>
</evidence>
<proteinExistence type="predicted"/>
<dbReference type="PRINTS" id="PR00224">
    <property type="entry name" value="GEMCOATAR1"/>
</dbReference>
<evidence type="ECO:0008006" key="3">
    <source>
        <dbReference type="Google" id="ProtNLM"/>
    </source>
</evidence>
<comment type="caution">
    <text evidence="1">The sequence shown here is derived from an EMBL/GenBank/DDBJ whole genome shotgun (WGS) entry which is preliminary data.</text>
</comment>
<dbReference type="EMBL" id="JBBPBN010000001">
    <property type="protein sequence ID" value="KAK9045627.1"/>
    <property type="molecule type" value="Genomic_DNA"/>
</dbReference>
<dbReference type="PRINTS" id="PR00223">
    <property type="entry name" value="GEMCOATARBR1"/>
</dbReference>
<dbReference type="Pfam" id="PF00844">
    <property type="entry name" value="Gemini_coat"/>
    <property type="match status" value="1"/>
</dbReference>
<reference evidence="1 2" key="1">
    <citation type="journal article" date="2024" name="G3 (Bethesda)">
        <title>Genome assembly of Hibiscus sabdariffa L. provides insights into metabolisms of medicinal natural products.</title>
        <authorList>
            <person name="Kim T."/>
        </authorList>
    </citation>
    <scope>NUCLEOTIDE SEQUENCE [LARGE SCALE GENOMIC DNA]</scope>
    <source>
        <strain evidence="1">TK-2024</strain>
        <tissue evidence="1">Old leaves</tissue>
    </source>
</reference>
<accession>A0ABR2U7D6</accession>
<evidence type="ECO:0000313" key="1">
    <source>
        <dbReference type="EMBL" id="KAK9045627.1"/>
    </source>
</evidence>
<name>A0ABR2U7D6_9ROSI</name>
<protein>
    <recommendedName>
        <fullName evidence="3">Coat protein</fullName>
    </recommendedName>
</protein>
<organism evidence="1 2">
    <name type="scientific">Hibiscus sabdariffa</name>
    <name type="common">roselle</name>
    <dbReference type="NCBI Taxonomy" id="183260"/>
    <lineage>
        <taxon>Eukaryota</taxon>
        <taxon>Viridiplantae</taxon>
        <taxon>Streptophyta</taxon>
        <taxon>Embryophyta</taxon>
        <taxon>Tracheophyta</taxon>
        <taxon>Spermatophyta</taxon>
        <taxon>Magnoliopsida</taxon>
        <taxon>eudicotyledons</taxon>
        <taxon>Gunneridae</taxon>
        <taxon>Pentapetalae</taxon>
        <taxon>rosids</taxon>
        <taxon>malvids</taxon>
        <taxon>Malvales</taxon>
        <taxon>Malvaceae</taxon>
        <taxon>Malvoideae</taxon>
        <taxon>Hibiscus</taxon>
    </lineage>
</organism>
<dbReference type="Proteomes" id="UP001396334">
    <property type="component" value="Unassembled WGS sequence"/>
</dbReference>
<dbReference type="InterPro" id="IPR000650">
    <property type="entry name" value="Gem_coat_AR1"/>
</dbReference>
<sequence length="315" mass="35490">MSKRQGDWRSLSGIRKVRRTLTYTPASYVPVASAPAIYRRRGHRACWKNRPRNQKPYGFKRGLGIPYGCEGPCKVQSFDTLVDVPDTGSVTCISNVERGISLTHRTGRRFCIKSVFFTVRDRRPEFAPLEFGKVFNMFDNEPTTATITADMHDHFQVLRRWSASVTGGTYAHREQDLGRENVKESRNLQTRRRSYCEVQVALVKRQNSSEVVIESYLNLYHIVIPVEWFSVVVEHLEIKGILNVPNKNGILFLRSSDEFPAAVDSLCVCVVDCPLIRSCGSIVDFECSPLAENSVFFDVGLRVGGGACSVDVSVE</sequence>
<keyword evidence="2" id="KW-1185">Reference proteome</keyword>